<dbReference type="Proteomes" id="UP001162131">
    <property type="component" value="Unassembled WGS sequence"/>
</dbReference>
<dbReference type="SUPFAM" id="SSF50978">
    <property type="entry name" value="WD40 repeat-like"/>
    <property type="match status" value="1"/>
</dbReference>
<dbReference type="PANTHER" id="PTHR13211:SF0">
    <property type="entry name" value="TELOMERASE CAJAL BODY PROTEIN 1"/>
    <property type="match status" value="1"/>
</dbReference>
<dbReference type="InterPro" id="IPR015943">
    <property type="entry name" value="WD40/YVTN_repeat-like_dom_sf"/>
</dbReference>
<dbReference type="InterPro" id="IPR051150">
    <property type="entry name" value="SWT21/TCAB1_mRNA_Telomere"/>
</dbReference>
<comment type="caution">
    <text evidence="1">The sequence shown here is derived from an EMBL/GenBank/DDBJ whole genome shotgun (WGS) entry which is preliminary data.</text>
</comment>
<dbReference type="Gene3D" id="2.130.10.10">
    <property type="entry name" value="YVTN repeat-like/Quinoprotein amine dehydrogenase"/>
    <property type="match status" value="2"/>
</dbReference>
<dbReference type="PANTHER" id="PTHR13211">
    <property type="entry name" value="TELOMERASE CAJAL BODY PROTEIN 1"/>
    <property type="match status" value="1"/>
</dbReference>
<keyword evidence="2" id="KW-1185">Reference proteome</keyword>
<evidence type="ECO:0000313" key="2">
    <source>
        <dbReference type="Proteomes" id="UP001162131"/>
    </source>
</evidence>
<organism evidence="1 2">
    <name type="scientific">Blepharisma stoltei</name>
    <dbReference type="NCBI Taxonomy" id="1481888"/>
    <lineage>
        <taxon>Eukaryota</taxon>
        <taxon>Sar</taxon>
        <taxon>Alveolata</taxon>
        <taxon>Ciliophora</taxon>
        <taxon>Postciliodesmatophora</taxon>
        <taxon>Heterotrichea</taxon>
        <taxon>Heterotrichida</taxon>
        <taxon>Blepharismidae</taxon>
        <taxon>Blepharisma</taxon>
    </lineage>
</organism>
<proteinExistence type="predicted"/>
<protein>
    <submittedName>
        <fullName evidence="1">Uncharacterized protein</fullName>
    </submittedName>
</protein>
<dbReference type="InterPro" id="IPR036322">
    <property type="entry name" value="WD40_repeat_dom_sf"/>
</dbReference>
<name>A0AAU9ICX1_9CILI</name>
<gene>
    <name evidence="1" type="ORF">BSTOLATCC_MIC8506</name>
</gene>
<accession>A0AAU9ICX1</accession>
<dbReference type="EMBL" id="CAJZBQ010000010">
    <property type="protein sequence ID" value="CAG9313233.1"/>
    <property type="molecule type" value="Genomic_DNA"/>
</dbReference>
<reference evidence="1" key="1">
    <citation type="submission" date="2021-09" db="EMBL/GenBank/DDBJ databases">
        <authorList>
            <consortium name="AG Swart"/>
            <person name="Singh M."/>
            <person name="Singh A."/>
            <person name="Seah K."/>
            <person name="Emmerich C."/>
        </authorList>
    </citation>
    <scope>NUCLEOTIDE SEQUENCE</scope>
    <source>
        <strain evidence="1">ATCC30299</strain>
    </source>
</reference>
<sequence>MSELMPNLGCEVGCAKEEFFTPAKLSYDGNKVITSVNGEIKTFKIPKEKSELKMTNEISYREKETIYDYYWYSDTSKYFSIIKDHPILLHSAINNKILMKYTVQNHLCEVRAPLSLILEGDWGIYTALGNTVKYFDLETSLCYSFPLSVDELRISPKCIISAIGGKEDLIAIGNYSKTVYLFSKDSCKTIGILEGHQGGIIQCEFRDNYLYIGCRKQNSIAAWDLRNISYPVNILNFYRQHESNQRILFDLNENGLELAVGNGDGSIYKYSTVDGSLLNYFMGHFDAINSVQVFGNRIVTSSGQRHYEEVENPWGSLIRVWSYE</sequence>
<dbReference type="AlphaFoldDB" id="A0AAU9ICX1"/>
<evidence type="ECO:0000313" key="1">
    <source>
        <dbReference type="EMBL" id="CAG9313233.1"/>
    </source>
</evidence>